<dbReference type="InterPro" id="IPR007349">
    <property type="entry name" value="DUF418"/>
</dbReference>
<reference evidence="3 4" key="1">
    <citation type="submission" date="2018-12" db="EMBL/GenBank/DDBJ databases">
        <authorList>
            <consortium name="Pathogen Informatics"/>
        </authorList>
    </citation>
    <scope>NUCLEOTIDE SEQUENCE [LARGE SCALE GENOMIC DNA]</scope>
    <source>
        <strain evidence="3 4">NCTC10951</strain>
    </source>
</reference>
<keyword evidence="1" id="KW-1133">Transmembrane helix</keyword>
<dbReference type="AlphaFoldDB" id="A0A448PKD1"/>
<feature type="transmembrane region" description="Helical" evidence="1">
    <location>
        <begin position="120"/>
        <end position="137"/>
    </location>
</feature>
<dbReference type="KEGG" id="avc:NCTC10951_01318"/>
<dbReference type="RefSeq" id="WP_232023255.1">
    <property type="nucleotide sequence ID" value="NZ_LR134477.1"/>
</dbReference>
<sequence>MPAILGLLATAGAYAVLGGGEASIPGLFLLGSAAQAYGLPARLEHADRRIGAAALVFATAGTAAMLWQATGIGDPRFSTAGGVAGGLMACLYVCVLALLWRTPTRRVLSAVFDPLGRMALTCYVTASFVMVPAGVLLDSRSTLDVVPGLIVAAAVLPTQWILCRLWLSRFTYGPLEWAWRCITWWRWVPSRRQQSTHLDNQPDSLGYVQATTARMA</sequence>
<dbReference type="Pfam" id="PF04235">
    <property type="entry name" value="DUF418"/>
    <property type="match status" value="1"/>
</dbReference>
<proteinExistence type="predicted"/>
<dbReference type="Proteomes" id="UP000268658">
    <property type="component" value="Chromosome"/>
</dbReference>
<name>A0A448PKD1_ACTVI</name>
<evidence type="ECO:0000313" key="3">
    <source>
        <dbReference type="EMBL" id="VEI15740.1"/>
    </source>
</evidence>
<feature type="transmembrane region" description="Helical" evidence="1">
    <location>
        <begin position="149"/>
        <end position="167"/>
    </location>
</feature>
<protein>
    <submittedName>
        <fullName evidence="3">Predicted membrane protein</fullName>
    </submittedName>
</protein>
<evidence type="ECO:0000313" key="4">
    <source>
        <dbReference type="Proteomes" id="UP000268658"/>
    </source>
</evidence>
<feature type="transmembrane region" description="Helical" evidence="1">
    <location>
        <begin position="50"/>
        <end position="69"/>
    </location>
</feature>
<keyword evidence="1" id="KW-0472">Membrane</keyword>
<keyword evidence="1" id="KW-0812">Transmembrane</keyword>
<dbReference type="PANTHER" id="PTHR30590">
    <property type="entry name" value="INNER MEMBRANE PROTEIN"/>
    <property type="match status" value="1"/>
</dbReference>
<dbReference type="InterPro" id="IPR052529">
    <property type="entry name" value="Bact_Transport_Assoc"/>
</dbReference>
<evidence type="ECO:0000259" key="2">
    <source>
        <dbReference type="Pfam" id="PF04235"/>
    </source>
</evidence>
<evidence type="ECO:0000256" key="1">
    <source>
        <dbReference type="SAM" id="Phobius"/>
    </source>
</evidence>
<feature type="transmembrane region" description="Helical" evidence="1">
    <location>
        <begin position="25"/>
        <end position="43"/>
    </location>
</feature>
<dbReference type="PANTHER" id="PTHR30590:SF2">
    <property type="entry name" value="INNER MEMBRANE PROTEIN"/>
    <property type="match status" value="1"/>
</dbReference>
<feature type="transmembrane region" description="Helical" evidence="1">
    <location>
        <begin position="81"/>
        <end position="100"/>
    </location>
</feature>
<gene>
    <name evidence="3" type="ORF">NCTC10951_01318</name>
</gene>
<accession>A0A448PKD1</accession>
<dbReference type="EMBL" id="LR134477">
    <property type="protein sequence ID" value="VEI15740.1"/>
    <property type="molecule type" value="Genomic_DNA"/>
</dbReference>
<feature type="domain" description="DUF418" evidence="2">
    <location>
        <begin position="44"/>
        <end position="186"/>
    </location>
</feature>
<organism evidence="3 4">
    <name type="scientific">Actinomyces viscosus</name>
    <dbReference type="NCBI Taxonomy" id="1656"/>
    <lineage>
        <taxon>Bacteria</taxon>
        <taxon>Bacillati</taxon>
        <taxon>Actinomycetota</taxon>
        <taxon>Actinomycetes</taxon>
        <taxon>Actinomycetales</taxon>
        <taxon>Actinomycetaceae</taxon>
        <taxon>Actinomyces</taxon>
    </lineage>
</organism>